<dbReference type="InterPro" id="IPR029044">
    <property type="entry name" value="Nucleotide-diphossugar_trans"/>
</dbReference>
<proteinExistence type="predicted"/>
<dbReference type="PANTHER" id="PTHR22916">
    <property type="entry name" value="GLYCOSYLTRANSFERASE"/>
    <property type="match status" value="1"/>
</dbReference>
<dbReference type="GO" id="GO:0016758">
    <property type="term" value="F:hexosyltransferase activity"/>
    <property type="evidence" value="ECO:0007669"/>
    <property type="project" value="UniProtKB-ARBA"/>
</dbReference>
<organism evidence="2">
    <name type="scientific">marine sediment metagenome</name>
    <dbReference type="NCBI Taxonomy" id="412755"/>
    <lineage>
        <taxon>unclassified sequences</taxon>
        <taxon>metagenomes</taxon>
        <taxon>ecological metagenomes</taxon>
    </lineage>
</organism>
<dbReference type="Gene3D" id="3.90.550.10">
    <property type="entry name" value="Spore Coat Polysaccharide Biosynthesis Protein SpsA, Chain A"/>
    <property type="match status" value="1"/>
</dbReference>
<comment type="caution">
    <text evidence="2">The sequence shown here is derived from an EMBL/GenBank/DDBJ whole genome shotgun (WGS) entry which is preliminary data.</text>
</comment>
<evidence type="ECO:0000259" key="1">
    <source>
        <dbReference type="Pfam" id="PF00535"/>
    </source>
</evidence>
<evidence type="ECO:0000313" key="2">
    <source>
        <dbReference type="EMBL" id="KKN03580.1"/>
    </source>
</evidence>
<dbReference type="PANTHER" id="PTHR22916:SF3">
    <property type="entry name" value="UDP-GLCNAC:BETAGAL BETA-1,3-N-ACETYLGLUCOSAMINYLTRANSFERASE-LIKE PROTEIN 1"/>
    <property type="match status" value="1"/>
</dbReference>
<dbReference type="SUPFAM" id="SSF53448">
    <property type="entry name" value="Nucleotide-diphospho-sugar transferases"/>
    <property type="match status" value="1"/>
</dbReference>
<dbReference type="InterPro" id="IPR001173">
    <property type="entry name" value="Glyco_trans_2-like"/>
</dbReference>
<name>A0A0F9M802_9ZZZZ</name>
<dbReference type="Pfam" id="PF00535">
    <property type="entry name" value="Glycos_transf_2"/>
    <property type="match status" value="1"/>
</dbReference>
<sequence length="287" mass="33805">MISVIIPTYNRASFLDEVIQSVLNQDYFVRNSSSSFEFLVIDDGSTDNTKEIVKSFGNKMKYHFQENKGVSAARNLGLDLAQGDYIAFLDSDDLWKKEKISIQMSFMNAFPKAKVCYTEEIWIRHGVFVNPKKKHRKYSGWIFDRVLPLCLISLSSALFRREVFEETGKFDEELLVCEDYDFGIRLTLKYPVYFLPKPLIIKRGGHPDQLSQKYWGMDRFRIKALEKALHLDLTPHQEMLVRQEIVRKCQILGSGFEKRNNKDEARKYLSLRDKYRLKEQDQKREEK</sequence>
<feature type="domain" description="Glycosyltransferase 2-like" evidence="1">
    <location>
        <begin position="3"/>
        <end position="166"/>
    </location>
</feature>
<dbReference type="EMBL" id="LAZR01005019">
    <property type="protein sequence ID" value="KKN03580.1"/>
    <property type="molecule type" value="Genomic_DNA"/>
</dbReference>
<dbReference type="AlphaFoldDB" id="A0A0F9M802"/>
<gene>
    <name evidence="2" type="ORF">LCGC14_1106280</name>
</gene>
<protein>
    <recommendedName>
        <fullName evidence="1">Glycosyltransferase 2-like domain-containing protein</fullName>
    </recommendedName>
</protein>
<reference evidence="2" key="1">
    <citation type="journal article" date="2015" name="Nature">
        <title>Complex archaea that bridge the gap between prokaryotes and eukaryotes.</title>
        <authorList>
            <person name="Spang A."/>
            <person name="Saw J.H."/>
            <person name="Jorgensen S.L."/>
            <person name="Zaremba-Niedzwiedzka K."/>
            <person name="Martijn J."/>
            <person name="Lind A.E."/>
            <person name="van Eijk R."/>
            <person name="Schleper C."/>
            <person name="Guy L."/>
            <person name="Ettema T.J."/>
        </authorList>
    </citation>
    <scope>NUCLEOTIDE SEQUENCE</scope>
</reference>
<accession>A0A0F9M802</accession>